<dbReference type="InterPro" id="IPR006195">
    <property type="entry name" value="aa-tRNA-synth_II"/>
</dbReference>
<dbReference type="EMBL" id="LT841358">
    <property type="protein sequence ID" value="SMH70660.1"/>
    <property type="molecule type" value="Genomic_DNA"/>
</dbReference>
<name>A0A2H1FD21_9ARCH</name>
<evidence type="ECO:0000256" key="3">
    <source>
        <dbReference type="ARBA" id="ARBA00022490"/>
    </source>
</evidence>
<feature type="binding site" evidence="9">
    <location>
        <position position="363"/>
    </location>
    <ligand>
        <name>Mg(2+)</name>
        <dbReference type="ChEBI" id="CHEBI:18420"/>
        <label>2</label>
    </ligand>
</feature>
<comment type="function">
    <text evidence="9">Catalyzes the attachment of L-aspartate to tRNA(Asp) in a two-step reaction: L-aspartate is first activated by ATP to form Asp-AMP and then transferred to the acceptor end of tRNA(Asp).</text>
</comment>
<feature type="binding site" evidence="9">
    <location>
        <position position="176"/>
    </location>
    <ligand>
        <name>L-aspartate</name>
        <dbReference type="ChEBI" id="CHEBI:29991"/>
    </ligand>
</feature>
<sequence length="437" mass="49924">MKESKDDLMDIKKTHDIGTLSPSMKGQKVVVGGWVEDLRELGKLTFLTLRDVTGVSQIVVAGTENLQQVKDLTRQSVVQITGAVQESKARDFAYEIKAEKVEILSRAIHPLPIDPLGRLESGIDNRLNARALDLRNQKTASIFKIRHNTLLCIRKVLTDRGFLEVNTPKIIGSASEGGANLFSLKYFDKQAYLAQSPQLYKEQLTLGLERIFEISSFYRAEKSHTVRHLTEFTSVDIESAFMDYTDVMEILEQLIVSVFEHVEKTCIQEQKNLGIEIRKPKTPFDRVTYRQAIEELGKQGLALSFGDDLLDSHLRKLGEIHPGFYFLTEWPLKLKPFYIHEKEDDIEVSKSFDLQYGYLELSSGGRRLHDPVKIKARLLEQGLDPVQFEDHLRAFDWGMPPHSGWGLGLDRLMTVLTQIDNVREVVLYPRDPERLFP</sequence>
<keyword evidence="9" id="KW-0460">Magnesium</keyword>
<dbReference type="InterPro" id="IPR004364">
    <property type="entry name" value="Aa-tRNA-synt_II"/>
</dbReference>
<comment type="catalytic activity">
    <reaction evidence="9">
        <text>tRNA(Asp) + L-aspartate + ATP = L-aspartyl-tRNA(Asp) + AMP + diphosphate</text>
        <dbReference type="Rhea" id="RHEA:19649"/>
        <dbReference type="Rhea" id="RHEA-COMP:9660"/>
        <dbReference type="Rhea" id="RHEA-COMP:9678"/>
        <dbReference type="ChEBI" id="CHEBI:29991"/>
        <dbReference type="ChEBI" id="CHEBI:30616"/>
        <dbReference type="ChEBI" id="CHEBI:33019"/>
        <dbReference type="ChEBI" id="CHEBI:78442"/>
        <dbReference type="ChEBI" id="CHEBI:78516"/>
        <dbReference type="ChEBI" id="CHEBI:456215"/>
        <dbReference type="EC" id="6.1.1.12"/>
    </reaction>
</comment>
<dbReference type="PANTHER" id="PTHR43450:SF1">
    <property type="entry name" value="ASPARTATE--TRNA LIGASE, CYTOPLASMIC"/>
    <property type="match status" value="1"/>
</dbReference>
<evidence type="ECO:0000313" key="12">
    <source>
        <dbReference type="Proteomes" id="UP000230607"/>
    </source>
</evidence>
<evidence type="ECO:0000256" key="5">
    <source>
        <dbReference type="ARBA" id="ARBA00022741"/>
    </source>
</evidence>
<keyword evidence="6 9" id="KW-0067">ATP-binding</keyword>
<keyword evidence="4 9" id="KW-0436">Ligase</keyword>
<dbReference type="GO" id="GO:0003723">
    <property type="term" value="F:RNA binding"/>
    <property type="evidence" value="ECO:0007669"/>
    <property type="project" value="TreeGrafter"/>
</dbReference>
<dbReference type="InterPro" id="IPR045864">
    <property type="entry name" value="aa-tRNA-synth_II/BPL/LPL"/>
</dbReference>
<organism evidence="11 12">
    <name type="scientific">Candidatus Nitrosotalea okcheonensis</name>
    <dbReference type="NCBI Taxonomy" id="1903276"/>
    <lineage>
        <taxon>Archaea</taxon>
        <taxon>Nitrososphaerota</taxon>
        <taxon>Nitrososphaeria</taxon>
        <taxon>Nitrosotaleales</taxon>
        <taxon>Nitrosotaleaceae</taxon>
        <taxon>Nitrosotalea</taxon>
    </lineage>
</organism>
<comment type="similarity">
    <text evidence="2 9">Belongs to the class-II aminoacyl-tRNA synthetase family. Type 2 subfamily.</text>
</comment>
<dbReference type="SUPFAM" id="SSF55681">
    <property type="entry name" value="Class II aaRS and biotin synthetases"/>
    <property type="match status" value="1"/>
</dbReference>
<dbReference type="Gene3D" id="3.30.930.10">
    <property type="entry name" value="Bira Bifunctional Protein, Domain 2"/>
    <property type="match status" value="1"/>
</dbReference>
<dbReference type="CDD" id="cd00776">
    <property type="entry name" value="AsxRS_core"/>
    <property type="match status" value="1"/>
</dbReference>
<dbReference type="FunFam" id="3.30.930.10:FF:000038">
    <property type="entry name" value="Aspartate--tRNA ligase"/>
    <property type="match status" value="1"/>
</dbReference>
<feature type="binding site" evidence="9">
    <location>
        <begin position="219"/>
        <end position="221"/>
    </location>
    <ligand>
        <name>ATP</name>
        <dbReference type="ChEBI" id="CHEBI:30616"/>
    </ligand>
</feature>
<dbReference type="AlphaFoldDB" id="A0A2H1FD21"/>
<dbReference type="InterPro" id="IPR004365">
    <property type="entry name" value="NA-bd_OB_tRNA"/>
</dbReference>
<dbReference type="Proteomes" id="UP000230607">
    <property type="component" value="Chromosome 1"/>
</dbReference>
<evidence type="ECO:0000256" key="9">
    <source>
        <dbReference type="HAMAP-Rule" id="MF_02075"/>
    </source>
</evidence>
<feature type="binding site" evidence="9">
    <location>
        <position position="367"/>
    </location>
    <ligand>
        <name>L-aspartate</name>
        <dbReference type="ChEBI" id="CHEBI:29991"/>
    </ligand>
</feature>
<proteinExistence type="inferred from homology"/>
<feature type="binding site" evidence="9">
    <location>
        <begin position="227"/>
        <end position="229"/>
    </location>
    <ligand>
        <name>ATP</name>
        <dbReference type="ChEBI" id="CHEBI:30616"/>
    </ligand>
</feature>
<comment type="subcellular location">
    <subcellularLocation>
        <location evidence="1 9">Cytoplasm</location>
    </subcellularLocation>
</comment>
<keyword evidence="3 9" id="KW-0963">Cytoplasm</keyword>
<keyword evidence="5 9" id="KW-0547">Nucleotide-binding</keyword>
<dbReference type="InterPro" id="IPR004523">
    <property type="entry name" value="Asp-tRNA_synthase_2"/>
</dbReference>
<dbReference type="GO" id="GO:0017101">
    <property type="term" value="C:aminoacyl-tRNA synthetase multienzyme complex"/>
    <property type="evidence" value="ECO:0007669"/>
    <property type="project" value="TreeGrafter"/>
</dbReference>
<dbReference type="Pfam" id="PF01336">
    <property type="entry name" value="tRNA_anti-codon"/>
    <property type="match status" value="1"/>
</dbReference>
<evidence type="ECO:0000256" key="1">
    <source>
        <dbReference type="ARBA" id="ARBA00004496"/>
    </source>
</evidence>
<dbReference type="InterPro" id="IPR012340">
    <property type="entry name" value="NA-bd_OB-fold"/>
</dbReference>
<dbReference type="PRINTS" id="PR01042">
    <property type="entry name" value="TRNASYNTHASP"/>
</dbReference>
<evidence type="ECO:0000259" key="10">
    <source>
        <dbReference type="PROSITE" id="PS50862"/>
    </source>
</evidence>
<dbReference type="GO" id="GO:0005524">
    <property type="term" value="F:ATP binding"/>
    <property type="evidence" value="ECO:0007669"/>
    <property type="project" value="UniProtKB-UniRule"/>
</dbReference>
<feature type="binding site" evidence="9">
    <location>
        <position position="360"/>
    </location>
    <ligand>
        <name>Mg(2+)</name>
        <dbReference type="ChEBI" id="CHEBI:18420"/>
        <label>2</label>
    </ligand>
</feature>
<evidence type="ECO:0000256" key="8">
    <source>
        <dbReference type="ARBA" id="ARBA00023146"/>
    </source>
</evidence>
<dbReference type="Gene3D" id="2.40.50.140">
    <property type="entry name" value="Nucleic acid-binding proteins"/>
    <property type="match status" value="1"/>
</dbReference>
<dbReference type="GO" id="GO:0006422">
    <property type="term" value="P:aspartyl-tRNA aminoacylation"/>
    <property type="evidence" value="ECO:0007669"/>
    <property type="project" value="UniProtKB-UniRule"/>
</dbReference>
<evidence type="ECO:0000256" key="7">
    <source>
        <dbReference type="ARBA" id="ARBA00022917"/>
    </source>
</evidence>
<keyword evidence="9" id="KW-0479">Metal-binding</keyword>
<keyword evidence="12" id="KW-1185">Reference proteome</keyword>
<comment type="subunit">
    <text evidence="9">Homodimer.</text>
</comment>
<dbReference type="Pfam" id="PF00152">
    <property type="entry name" value="tRNA-synt_2"/>
    <property type="match status" value="1"/>
</dbReference>
<feature type="domain" description="Aminoacyl-transfer RNA synthetases class-II family profile" evidence="10">
    <location>
        <begin position="143"/>
        <end position="437"/>
    </location>
</feature>
<dbReference type="SUPFAM" id="SSF50249">
    <property type="entry name" value="Nucleic acid-binding proteins"/>
    <property type="match status" value="1"/>
</dbReference>
<feature type="binding site" evidence="9">
    <location>
        <begin position="408"/>
        <end position="411"/>
    </location>
    <ligand>
        <name>ATP</name>
        <dbReference type="ChEBI" id="CHEBI:30616"/>
    </ligand>
</feature>
<dbReference type="InterPro" id="IPR002312">
    <property type="entry name" value="Asp/Asn-tRNA-synth_IIb"/>
</dbReference>
<dbReference type="NCBIfam" id="NF003483">
    <property type="entry name" value="PRK05159.1"/>
    <property type="match status" value="1"/>
</dbReference>
<dbReference type="NCBIfam" id="TIGR00458">
    <property type="entry name" value="aspS_nondisc"/>
    <property type="match status" value="1"/>
</dbReference>
<feature type="binding site" evidence="9">
    <location>
        <position position="360"/>
    </location>
    <ligand>
        <name>Mg(2+)</name>
        <dbReference type="ChEBI" id="CHEBI:18420"/>
        <label>3</label>
    </ligand>
</feature>
<comment type="cofactor">
    <cofactor evidence="9">
        <name>Mg(2+)</name>
        <dbReference type="ChEBI" id="CHEBI:18420"/>
    </cofactor>
    <text evidence="9">Binds 3 Mg(2+) cations per subunit. The strongest magnesium site (Mg1) is bound to the beta- and gamma-phosphates of ATP and four water molecules complete its coordination sphere.</text>
</comment>
<dbReference type="GO" id="GO:0004815">
    <property type="term" value="F:aspartate-tRNA ligase activity"/>
    <property type="evidence" value="ECO:0007669"/>
    <property type="project" value="UniProtKB-UniRule"/>
</dbReference>
<keyword evidence="7 9" id="KW-0648">Protein biosynthesis</keyword>
<feature type="region of interest" description="Aspartate" evidence="9">
    <location>
        <begin position="198"/>
        <end position="201"/>
    </location>
</feature>
<protein>
    <recommendedName>
        <fullName evidence="9">Aspartate--tRNA ligase</fullName>
        <ecNumber evidence="9">6.1.1.12</ecNumber>
    </recommendedName>
    <alternativeName>
        <fullName evidence="9">Aspartyl-tRNA synthetase</fullName>
        <shortName evidence="9">AspRS</shortName>
    </alternativeName>
</protein>
<evidence type="ECO:0000313" key="11">
    <source>
        <dbReference type="EMBL" id="SMH70660.1"/>
    </source>
</evidence>
<gene>
    <name evidence="9 11" type="primary">aspS</name>
    <name evidence="11" type="ORF">NCS_10467</name>
</gene>
<accession>A0A2H1FD21</accession>
<dbReference type="GO" id="GO:0005829">
    <property type="term" value="C:cytosol"/>
    <property type="evidence" value="ECO:0007669"/>
    <property type="project" value="TreeGrafter"/>
</dbReference>
<comment type="caution">
    <text evidence="9">Lacks conserved residue(s) required for the propagation of feature annotation.</text>
</comment>
<feature type="binding site" evidence="9">
    <location>
        <position position="219"/>
    </location>
    <ligand>
        <name>L-aspartate</name>
        <dbReference type="ChEBI" id="CHEBI:29991"/>
    </ligand>
</feature>
<dbReference type="EC" id="6.1.1.12" evidence="9"/>
<keyword evidence="8 9" id="KW-0030">Aminoacyl-tRNA synthetase</keyword>
<feature type="binding site" evidence="9">
    <location>
        <position position="360"/>
    </location>
    <ligand>
        <name>ATP</name>
        <dbReference type="ChEBI" id="CHEBI:30616"/>
    </ligand>
</feature>
<evidence type="ECO:0000256" key="2">
    <source>
        <dbReference type="ARBA" id="ARBA00005312"/>
    </source>
</evidence>
<dbReference type="GO" id="GO:0000287">
    <property type="term" value="F:magnesium ion binding"/>
    <property type="evidence" value="ECO:0007669"/>
    <property type="project" value="UniProtKB-UniRule"/>
</dbReference>
<dbReference type="HAMAP" id="MF_02075">
    <property type="entry name" value="Asp_tRNA_synth_type2"/>
    <property type="match status" value="1"/>
</dbReference>
<evidence type="ECO:0000256" key="4">
    <source>
        <dbReference type="ARBA" id="ARBA00022598"/>
    </source>
</evidence>
<reference evidence="12" key="1">
    <citation type="submission" date="2017-03" db="EMBL/GenBank/DDBJ databases">
        <authorList>
            <person name="Herbold C."/>
        </authorList>
    </citation>
    <scope>NUCLEOTIDE SEQUENCE [LARGE SCALE GENOMIC DNA]</scope>
</reference>
<dbReference type="PANTHER" id="PTHR43450">
    <property type="entry name" value="ASPARTYL-TRNA SYNTHETASE"/>
    <property type="match status" value="1"/>
</dbReference>
<evidence type="ECO:0000256" key="6">
    <source>
        <dbReference type="ARBA" id="ARBA00022840"/>
    </source>
</evidence>
<dbReference type="PROSITE" id="PS50862">
    <property type="entry name" value="AA_TRNA_LIGASE_II"/>
    <property type="match status" value="1"/>
</dbReference>
<feature type="binding site" evidence="9">
    <location>
        <position position="363"/>
    </location>
    <ligand>
        <name>L-aspartate</name>
        <dbReference type="ChEBI" id="CHEBI:29991"/>
    </ligand>
</feature>